<keyword evidence="5" id="KW-1185">Reference proteome</keyword>
<dbReference type="PANTHER" id="PTHR47332">
    <property type="entry name" value="SET DOMAIN-CONTAINING PROTEIN 5"/>
    <property type="match status" value="1"/>
</dbReference>
<dbReference type="Pfam" id="PF00856">
    <property type="entry name" value="SET"/>
    <property type="match status" value="1"/>
</dbReference>
<evidence type="ECO:0000256" key="1">
    <source>
        <dbReference type="SAM" id="MobiDB-lite"/>
    </source>
</evidence>
<protein>
    <recommendedName>
        <fullName evidence="3">SET domain-containing protein</fullName>
    </recommendedName>
</protein>
<feature type="domain" description="SET" evidence="3">
    <location>
        <begin position="80"/>
        <end position="231"/>
    </location>
</feature>
<keyword evidence="2" id="KW-0812">Transmembrane</keyword>
<dbReference type="Gene3D" id="2.170.270.10">
    <property type="entry name" value="SET domain"/>
    <property type="match status" value="1"/>
</dbReference>
<dbReference type="InterPro" id="IPR053185">
    <property type="entry name" value="SET_domain_protein"/>
</dbReference>
<dbReference type="PANTHER" id="PTHR47332:SF4">
    <property type="entry name" value="SET DOMAIN-CONTAINING PROTEIN 5"/>
    <property type="match status" value="1"/>
</dbReference>
<dbReference type="SMART" id="SM00317">
    <property type="entry name" value="SET"/>
    <property type="match status" value="1"/>
</dbReference>
<accession>A0A9P5NXU3</accession>
<feature type="compositionally biased region" description="Polar residues" evidence="1">
    <location>
        <begin position="387"/>
        <end position="396"/>
    </location>
</feature>
<evidence type="ECO:0000256" key="2">
    <source>
        <dbReference type="SAM" id="Phobius"/>
    </source>
</evidence>
<dbReference type="InterPro" id="IPR046341">
    <property type="entry name" value="SET_dom_sf"/>
</dbReference>
<dbReference type="InterPro" id="IPR001214">
    <property type="entry name" value="SET_dom"/>
</dbReference>
<feature type="region of interest" description="Disordered" evidence="1">
    <location>
        <begin position="374"/>
        <end position="396"/>
    </location>
</feature>
<dbReference type="Proteomes" id="UP000724874">
    <property type="component" value="Unassembled WGS sequence"/>
</dbReference>
<dbReference type="PROSITE" id="PS50280">
    <property type="entry name" value="SET"/>
    <property type="match status" value="1"/>
</dbReference>
<gene>
    <name evidence="4" type="ORF">CPB84DRAFT_1834546</name>
</gene>
<feature type="transmembrane region" description="Helical" evidence="2">
    <location>
        <begin position="27"/>
        <end position="48"/>
    </location>
</feature>
<dbReference type="EMBL" id="JADNYJ010000010">
    <property type="protein sequence ID" value="KAF8909006.1"/>
    <property type="molecule type" value="Genomic_DNA"/>
</dbReference>
<comment type="caution">
    <text evidence="4">The sequence shown here is derived from an EMBL/GenBank/DDBJ whole genome shotgun (WGS) entry which is preliminary data.</text>
</comment>
<dbReference type="CDD" id="cd20071">
    <property type="entry name" value="SET_SMYD"/>
    <property type="match status" value="1"/>
</dbReference>
<evidence type="ECO:0000313" key="5">
    <source>
        <dbReference type="Proteomes" id="UP000724874"/>
    </source>
</evidence>
<evidence type="ECO:0000259" key="3">
    <source>
        <dbReference type="PROSITE" id="PS50280"/>
    </source>
</evidence>
<dbReference type="AlphaFoldDB" id="A0A9P5NXU3"/>
<proteinExistence type="predicted"/>
<sequence>MPSQAERKRARTRTKPNVARKVKSSSFSWEAVAFAILIAAASSTYYYFNYSKISLLPVSSESTEQDFKEDVPRTPWEPTPDNSIFNVVDIPGKGKGVIAGRDIKQGELVLRDRPLFILPRAINGSPIEPIIEKLTQLTPEEQEAFFELSFVNFPTHLNPEEHPAEVALAIFQTNAVSTGDGVGIFPTMARLNHGCSSAFNVVYMWRPEENQIVVHALKDVKQGEELITTYTNTRRPRDQRRAFLQDHYGFHCTCAVCSLPDDLSKASDERLSKISYLYEKFAGWGRQEIDGTQAIEYIREIWRIENEEGYTSERGSLSADAAWIAAAHSDANATQAWAEKAIHWFTAEIGADTPQVVTLEVIVDHPQRHRAWGTRDAMDVGGPDQASGESGFNLSK</sequence>
<name>A0A9P5NXU3_GYMJU</name>
<organism evidence="4 5">
    <name type="scientific">Gymnopilus junonius</name>
    <name type="common">Spectacular rustgill mushroom</name>
    <name type="synonym">Gymnopilus spectabilis subsp. junonius</name>
    <dbReference type="NCBI Taxonomy" id="109634"/>
    <lineage>
        <taxon>Eukaryota</taxon>
        <taxon>Fungi</taxon>
        <taxon>Dikarya</taxon>
        <taxon>Basidiomycota</taxon>
        <taxon>Agaricomycotina</taxon>
        <taxon>Agaricomycetes</taxon>
        <taxon>Agaricomycetidae</taxon>
        <taxon>Agaricales</taxon>
        <taxon>Agaricineae</taxon>
        <taxon>Hymenogastraceae</taxon>
        <taxon>Gymnopilus</taxon>
    </lineage>
</organism>
<evidence type="ECO:0000313" key="4">
    <source>
        <dbReference type="EMBL" id="KAF8909006.1"/>
    </source>
</evidence>
<keyword evidence="2" id="KW-0472">Membrane</keyword>
<dbReference type="SUPFAM" id="SSF82199">
    <property type="entry name" value="SET domain"/>
    <property type="match status" value="1"/>
</dbReference>
<dbReference type="OrthoDB" id="265717at2759"/>
<reference evidence="4" key="1">
    <citation type="submission" date="2020-11" db="EMBL/GenBank/DDBJ databases">
        <authorList>
            <consortium name="DOE Joint Genome Institute"/>
            <person name="Ahrendt S."/>
            <person name="Riley R."/>
            <person name="Andreopoulos W."/>
            <person name="LaButti K."/>
            <person name="Pangilinan J."/>
            <person name="Ruiz-duenas F.J."/>
            <person name="Barrasa J.M."/>
            <person name="Sanchez-Garcia M."/>
            <person name="Camarero S."/>
            <person name="Miyauchi S."/>
            <person name="Serrano A."/>
            <person name="Linde D."/>
            <person name="Babiker R."/>
            <person name="Drula E."/>
            <person name="Ayuso-Fernandez I."/>
            <person name="Pacheco R."/>
            <person name="Padilla G."/>
            <person name="Ferreira P."/>
            <person name="Barriuso J."/>
            <person name="Kellner H."/>
            <person name="Castanera R."/>
            <person name="Alfaro M."/>
            <person name="Ramirez L."/>
            <person name="Pisabarro A.G."/>
            <person name="Kuo A."/>
            <person name="Tritt A."/>
            <person name="Lipzen A."/>
            <person name="He G."/>
            <person name="Yan M."/>
            <person name="Ng V."/>
            <person name="Cullen D."/>
            <person name="Martin F."/>
            <person name="Rosso M.-N."/>
            <person name="Henrissat B."/>
            <person name="Hibbett D."/>
            <person name="Martinez A.T."/>
            <person name="Grigoriev I.V."/>
        </authorList>
    </citation>
    <scope>NUCLEOTIDE SEQUENCE</scope>
    <source>
        <strain evidence="4">AH 44721</strain>
    </source>
</reference>
<keyword evidence="2" id="KW-1133">Transmembrane helix</keyword>